<dbReference type="InterPro" id="IPR022248">
    <property type="entry name" value="TNF_rcpt_RELT"/>
</dbReference>
<feature type="compositionally biased region" description="Low complexity" evidence="7">
    <location>
        <begin position="337"/>
        <end position="350"/>
    </location>
</feature>
<evidence type="ECO:0000256" key="5">
    <source>
        <dbReference type="ARBA" id="ARBA00022989"/>
    </source>
</evidence>
<keyword evidence="3" id="KW-1003">Cell membrane</keyword>
<evidence type="ECO:0000256" key="1">
    <source>
        <dbReference type="ARBA" id="ARBA00004162"/>
    </source>
</evidence>
<keyword evidence="6 8" id="KW-0472">Membrane</keyword>
<feature type="compositionally biased region" description="Polar residues" evidence="7">
    <location>
        <begin position="468"/>
        <end position="489"/>
    </location>
</feature>
<evidence type="ECO:0000256" key="3">
    <source>
        <dbReference type="ARBA" id="ARBA00022475"/>
    </source>
</evidence>
<dbReference type="PANTHER" id="PTHR31481">
    <property type="entry name" value="RELT-LIKE PROTEIN 2 RELL2"/>
    <property type="match status" value="1"/>
</dbReference>
<dbReference type="Proteomes" id="UP000472267">
    <property type="component" value="Chromosome 2"/>
</dbReference>
<evidence type="ECO:0000256" key="8">
    <source>
        <dbReference type="SAM" id="Phobius"/>
    </source>
</evidence>
<keyword evidence="5 8" id="KW-1133">Transmembrane helix</keyword>
<feature type="transmembrane region" description="Helical" evidence="8">
    <location>
        <begin position="15"/>
        <end position="38"/>
    </location>
</feature>
<evidence type="ECO:0008006" key="11">
    <source>
        <dbReference type="Google" id="ProtNLM"/>
    </source>
</evidence>
<dbReference type="GO" id="GO:0010811">
    <property type="term" value="P:positive regulation of cell-substrate adhesion"/>
    <property type="evidence" value="ECO:0007669"/>
    <property type="project" value="TreeGrafter"/>
</dbReference>
<dbReference type="Ensembl" id="ENSSFAT00005021820.1">
    <property type="protein sequence ID" value="ENSSFAP00005020959.1"/>
    <property type="gene ID" value="ENSSFAG00005010936.1"/>
</dbReference>
<feature type="compositionally biased region" description="Low complexity" evidence="7">
    <location>
        <begin position="433"/>
        <end position="462"/>
    </location>
</feature>
<comment type="similarity">
    <text evidence="2">Belongs to the RELT family.</text>
</comment>
<dbReference type="PANTHER" id="PTHR31481:SF0">
    <property type="entry name" value="RELT-LIKE PROTEIN 2"/>
    <property type="match status" value="1"/>
</dbReference>
<feature type="compositionally biased region" description="Polar residues" evidence="7">
    <location>
        <begin position="305"/>
        <end position="324"/>
    </location>
</feature>
<evidence type="ECO:0000256" key="6">
    <source>
        <dbReference type="ARBA" id="ARBA00023136"/>
    </source>
</evidence>
<reference evidence="9" key="1">
    <citation type="submission" date="2019-06" db="EMBL/GenBank/DDBJ databases">
        <authorList>
            <consortium name="Wellcome Sanger Institute Data Sharing"/>
        </authorList>
    </citation>
    <scope>NUCLEOTIDE SEQUENCE [LARGE SCALE GENOMIC DNA]</scope>
</reference>
<dbReference type="GO" id="GO:0005886">
    <property type="term" value="C:plasma membrane"/>
    <property type="evidence" value="ECO:0007669"/>
    <property type="project" value="UniProtKB-SubCell"/>
</dbReference>
<proteinExistence type="inferred from homology"/>
<feature type="compositionally biased region" description="Polar residues" evidence="7">
    <location>
        <begin position="403"/>
        <end position="413"/>
    </location>
</feature>
<dbReference type="InterPro" id="IPR042313">
    <property type="entry name" value="RELL2"/>
</dbReference>
<evidence type="ECO:0000313" key="10">
    <source>
        <dbReference type="Proteomes" id="UP000472267"/>
    </source>
</evidence>
<evidence type="ECO:0000256" key="4">
    <source>
        <dbReference type="ARBA" id="ARBA00022692"/>
    </source>
</evidence>
<dbReference type="InParanoid" id="A0A672H2R3"/>
<dbReference type="GO" id="GO:1900745">
    <property type="term" value="P:positive regulation of p38MAPK cascade"/>
    <property type="evidence" value="ECO:0007669"/>
    <property type="project" value="InterPro"/>
</dbReference>
<keyword evidence="10" id="KW-1185">Reference proteome</keyword>
<dbReference type="Pfam" id="PF12606">
    <property type="entry name" value="RELT"/>
    <property type="match status" value="1"/>
</dbReference>
<organism evidence="9 10">
    <name type="scientific">Salarias fasciatus</name>
    <name type="common">Jewelled blenny</name>
    <name type="synonym">Blennius fasciatus</name>
    <dbReference type="NCBI Taxonomy" id="181472"/>
    <lineage>
        <taxon>Eukaryota</taxon>
        <taxon>Metazoa</taxon>
        <taxon>Chordata</taxon>
        <taxon>Craniata</taxon>
        <taxon>Vertebrata</taxon>
        <taxon>Euteleostomi</taxon>
        <taxon>Actinopterygii</taxon>
        <taxon>Neopterygii</taxon>
        <taxon>Teleostei</taxon>
        <taxon>Neoteleostei</taxon>
        <taxon>Acanthomorphata</taxon>
        <taxon>Ovalentaria</taxon>
        <taxon>Blenniimorphae</taxon>
        <taxon>Blenniiformes</taxon>
        <taxon>Blennioidei</taxon>
        <taxon>Blenniidae</taxon>
        <taxon>Salariinae</taxon>
        <taxon>Salarias</taxon>
    </lineage>
</organism>
<reference evidence="9" key="3">
    <citation type="submission" date="2025-09" db="UniProtKB">
        <authorList>
            <consortium name="Ensembl"/>
        </authorList>
    </citation>
    <scope>IDENTIFICATION</scope>
</reference>
<evidence type="ECO:0000256" key="7">
    <source>
        <dbReference type="SAM" id="MobiDB-lite"/>
    </source>
</evidence>
<protein>
    <recommendedName>
        <fullName evidence="11">RELT like 2</fullName>
    </recommendedName>
</protein>
<dbReference type="OMA" id="IRDCKVT"/>
<feature type="region of interest" description="Disordered" evidence="7">
    <location>
        <begin position="273"/>
        <end position="528"/>
    </location>
</feature>
<evidence type="ECO:0000256" key="2">
    <source>
        <dbReference type="ARBA" id="ARBA00008688"/>
    </source>
</evidence>
<evidence type="ECO:0000313" key="9">
    <source>
        <dbReference type="Ensembl" id="ENSSFAP00005020959.1"/>
    </source>
</evidence>
<dbReference type="AlphaFoldDB" id="A0A672H2R3"/>
<comment type="subcellular location">
    <subcellularLocation>
        <location evidence="1">Cell membrane</location>
        <topology evidence="1">Single-pass membrane protein</topology>
    </subcellularLocation>
</comment>
<feature type="region of interest" description="Disordered" evidence="7">
    <location>
        <begin position="171"/>
        <end position="232"/>
    </location>
</feature>
<sequence length="528" mass="56987">MSELEASGAGEPPPYIIFVVVFFFFVTGLLGFLVCHLLKKKGYRCRAGDMEDEEEEAEKLGGDDDEYEENQDTVEQILKCIIENEANMEAFNEMLGNRNLCVRHDPRLRKDSIAGIPPHHHTVHSGMDHNTCHLCAQIRTKKGRRPSRTPRFKQRPGEQTVFAVGRFRVTHTDKKPQGSPNPLAISGDQLDQSQDSEDRKEGGYNLRSMFKDVRPPSENANGVAPSAGKRRKSLTMFGLRRGSDPVGVKVIEGSGRETGGLKFAVQQPPVVLEEPLQTHEMPASKPKSETLPGKMSQRDAKTPDPVNSPSSQVREQARDSSSGPEETAKVGSRIMIPASTSSTAGSAPSSLPILSGKRIDVGDRVLNPEGAYDPGPLQTSTPIAPMPESIPGVAPFIPAGQPDSFSSAGFPVTQTPPDPSTSPHREPGADLVLISLGSSPPSSFPSKTLSSVSSLRSPTSPLMETPSPKLSASPQMSHRSLVSPSISRQTEQDLEGVVSPKTQTKRPGILKKPKLSPAAGEQSQSDHR</sequence>
<gene>
    <name evidence="9" type="primary">rell2</name>
</gene>
<reference evidence="9" key="2">
    <citation type="submission" date="2025-08" db="UniProtKB">
        <authorList>
            <consortium name="Ensembl"/>
        </authorList>
    </citation>
    <scope>IDENTIFICATION</scope>
</reference>
<accession>A0A672H2R3</accession>
<name>A0A672H2R3_SALFA</name>
<keyword evidence="4 8" id="KW-0812">Transmembrane</keyword>